<dbReference type="SUPFAM" id="SSF52172">
    <property type="entry name" value="CheY-like"/>
    <property type="match status" value="1"/>
</dbReference>
<dbReference type="AlphaFoldDB" id="A0A369C0X3"/>
<name>A0A369C0X3_9GAMM</name>
<comment type="caution">
    <text evidence="5">The sequence shown here is derived from an EMBL/GenBank/DDBJ whole genome shotgun (WGS) entry which is preliminary data.</text>
</comment>
<dbReference type="PROSITE" id="PS50110">
    <property type="entry name" value="RESPONSE_REGULATORY"/>
    <property type="match status" value="1"/>
</dbReference>
<keyword evidence="6" id="KW-1185">Reference proteome</keyword>
<dbReference type="InterPro" id="IPR011006">
    <property type="entry name" value="CheY-like_superfamily"/>
</dbReference>
<dbReference type="RefSeq" id="WP_114280806.1">
    <property type="nucleotide sequence ID" value="NZ_QPJY01000010.1"/>
</dbReference>
<gene>
    <name evidence="5" type="ORF">DFQ59_11027</name>
</gene>
<proteinExistence type="predicted"/>
<evidence type="ECO:0000256" key="1">
    <source>
        <dbReference type="ARBA" id="ARBA00023012"/>
    </source>
</evidence>
<dbReference type="PANTHER" id="PTHR37299:SF1">
    <property type="entry name" value="STAGE 0 SPORULATION PROTEIN A HOMOLOG"/>
    <property type="match status" value="1"/>
</dbReference>
<dbReference type="InterPro" id="IPR001789">
    <property type="entry name" value="Sig_transdc_resp-reg_receiver"/>
</dbReference>
<evidence type="ECO:0000313" key="5">
    <source>
        <dbReference type="EMBL" id="RCX26317.1"/>
    </source>
</evidence>
<feature type="domain" description="HTH LytTR-type" evidence="4">
    <location>
        <begin position="137"/>
        <end position="241"/>
    </location>
</feature>
<feature type="domain" description="Response regulatory" evidence="3">
    <location>
        <begin position="2"/>
        <end position="116"/>
    </location>
</feature>
<protein>
    <submittedName>
        <fullName evidence="5">LytTR family two component transcriptional regulator</fullName>
    </submittedName>
</protein>
<dbReference type="GO" id="GO:0000156">
    <property type="term" value="F:phosphorelay response regulator activity"/>
    <property type="evidence" value="ECO:0007669"/>
    <property type="project" value="InterPro"/>
</dbReference>
<dbReference type="SMART" id="SM00850">
    <property type="entry name" value="LytTR"/>
    <property type="match status" value="1"/>
</dbReference>
<evidence type="ECO:0000256" key="2">
    <source>
        <dbReference type="PROSITE-ProRule" id="PRU00169"/>
    </source>
</evidence>
<dbReference type="Proteomes" id="UP000252707">
    <property type="component" value="Unassembled WGS sequence"/>
</dbReference>
<organism evidence="5 6">
    <name type="scientific">Thioalbus denitrificans</name>
    <dbReference type="NCBI Taxonomy" id="547122"/>
    <lineage>
        <taxon>Bacteria</taxon>
        <taxon>Pseudomonadati</taxon>
        <taxon>Pseudomonadota</taxon>
        <taxon>Gammaproteobacteria</taxon>
        <taxon>Chromatiales</taxon>
        <taxon>Ectothiorhodospiraceae</taxon>
        <taxon>Thioalbus</taxon>
    </lineage>
</organism>
<reference evidence="5 6" key="1">
    <citation type="submission" date="2018-07" db="EMBL/GenBank/DDBJ databases">
        <title>Genomic Encyclopedia of Type Strains, Phase IV (KMG-IV): sequencing the most valuable type-strain genomes for metagenomic binning, comparative biology and taxonomic classification.</title>
        <authorList>
            <person name="Goeker M."/>
        </authorList>
    </citation>
    <scope>NUCLEOTIDE SEQUENCE [LARGE SCALE GENOMIC DNA]</scope>
    <source>
        <strain evidence="5 6">DSM 26407</strain>
    </source>
</reference>
<evidence type="ECO:0000313" key="6">
    <source>
        <dbReference type="Proteomes" id="UP000252707"/>
    </source>
</evidence>
<dbReference type="OrthoDB" id="236568at2"/>
<dbReference type="EMBL" id="QPJY01000010">
    <property type="protein sequence ID" value="RCX26317.1"/>
    <property type="molecule type" value="Genomic_DNA"/>
</dbReference>
<dbReference type="PANTHER" id="PTHR37299">
    <property type="entry name" value="TRANSCRIPTIONAL REGULATOR-RELATED"/>
    <property type="match status" value="1"/>
</dbReference>
<dbReference type="InterPro" id="IPR007492">
    <property type="entry name" value="LytTR_DNA-bd_dom"/>
</dbReference>
<dbReference type="SMART" id="SM00448">
    <property type="entry name" value="REC"/>
    <property type="match status" value="1"/>
</dbReference>
<dbReference type="Gene3D" id="3.40.50.2300">
    <property type="match status" value="1"/>
</dbReference>
<dbReference type="Pfam" id="PF04397">
    <property type="entry name" value="LytTR"/>
    <property type="match status" value="1"/>
</dbReference>
<sequence length="244" mass="27241">MRILVVDDEPLARARLCRLVERLDGCQVVGEAADGAAAVAAVARLEPEVVLMDIRMPVLDGLAAAEQLAELERPPAVIFTTAHEEHALAAFRARAVDYLLKPVRIERLAEALRHARRPLRSQLQALQTTEAGARTHLSVTVRGGVRRVAVADVAYFQAEQKYVTVACGERRYLIEESLKQLEEELGEQFVRIHRNALVSTAHLEALEKDALGRWSVRLRGQEERLGVSRRHLPGLRRLLRQPAP</sequence>
<keyword evidence="1" id="KW-0902">Two-component regulatory system</keyword>
<evidence type="ECO:0000259" key="3">
    <source>
        <dbReference type="PROSITE" id="PS50110"/>
    </source>
</evidence>
<dbReference type="InterPro" id="IPR046947">
    <property type="entry name" value="LytR-like"/>
</dbReference>
<keyword evidence="2" id="KW-0597">Phosphoprotein</keyword>
<dbReference type="Gene3D" id="2.40.50.1020">
    <property type="entry name" value="LytTr DNA-binding domain"/>
    <property type="match status" value="1"/>
</dbReference>
<dbReference type="GO" id="GO:0003677">
    <property type="term" value="F:DNA binding"/>
    <property type="evidence" value="ECO:0007669"/>
    <property type="project" value="InterPro"/>
</dbReference>
<dbReference type="Pfam" id="PF00072">
    <property type="entry name" value="Response_reg"/>
    <property type="match status" value="1"/>
</dbReference>
<feature type="modified residue" description="4-aspartylphosphate" evidence="2">
    <location>
        <position position="53"/>
    </location>
</feature>
<accession>A0A369C0X3</accession>
<evidence type="ECO:0000259" key="4">
    <source>
        <dbReference type="PROSITE" id="PS50930"/>
    </source>
</evidence>
<dbReference type="PROSITE" id="PS50930">
    <property type="entry name" value="HTH_LYTTR"/>
    <property type="match status" value="1"/>
</dbReference>